<evidence type="ECO:0000256" key="1">
    <source>
        <dbReference type="ARBA" id="ARBA00004123"/>
    </source>
</evidence>
<reference evidence="11" key="1">
    <citation type="submission" date="2016-05" db="EMBL/GenBank/DDBJ databases">
        <title>Comparative genomics of biotechnologically important yeasts.</title>
        <authorList>
            <consortium name="DOE Joint Genome Institute"/>
            <person name="Riley R."/>
            <person name="Haridas S."/>
            <person name="Wolfe K.H."/>
            <person name="Lopes M.R."/>
            <person name="Hittinger C.T."/>
            <person name="Goker M."/>
            <person name="Salamov A."/>
            <person name="Wisecaver J."/>
            <person name="Long T.M."/>
            <person name="Aerts A.L."/>
            <person name="Barry K."/>
            <person name="Choi C."/>
            <person name="Clum A."/>
            <person name="Coughlan A.Y."/>
            <person name="Deshpande S."/>
            <person name="Douglass A.P."/>
            <person name="Hanson S.J."/>
            <person name="Klenk H.-P."/>
            <person name="Labutti K."/>
            <person name="Lapidus A."/>
            <person name="Lindquist E."/>
            <person name="Lipzen A."/>
            <person name="Meier-Kolthoff J.P."/>
            <person name="Ohm R.A."/>
            <person name="Otillar R.P."/>
            <person name="Pangilinan J."/>
            <person name="Peng Y."/>
            <person name="Rokas A."/>
            <person name="Rosa C.A."/>
            <person name="Scheuner C."/>
            <person name="Sibirny A.A."/>
            <person name="Slot J.C."/>
            <person name="Stielow J.B."/>
            <person name="Sun H."/>
            <person name="Kurtzman C.P."/>
            <person name="Blackwell M."/>
            <person name="Grigoriev I.V."/>
            <person name="Jeffries T.W."/>
        </authorList>
    </citation>
    <scope>NUCLEOTIDE SEQUENCE [LARGE SCALE GENOMIC DNA]</scope>
    <source>
        <strain evidence="11">NRRL Y-12698</strain>
    </source>
</reference>
<evidence type="ECO:0000313" key="11">
    <source>
        <dbReference type="Proteomes" id="UP000094336"/>
    </source>
</evidence>
<comment type="subcellular location">
    <subcellularLocation>
        <location evidence="1">Nucleus</location>
    </subcellularLocation>
</comment>
<dbReference type="InterPro" id="IPR016849">
    <property type="entry name" value="Rtt109"/>
</dbReference>
<dbReference type="PANTHER" id="PTHR31571">
    <property type="entry name" value="ALTERED INHERITANCE OF MITOCHONDRIA PROTEIN 6"/>
    <property type="match status" value="1"/>
</dbReference>
<dbReference type="AlphaFoldDB" id="A0A1E3QJP7"/>
<evidence type="ECO:0000256" key="9">
    <source>
        <dbReference type="ARBA" id="ARBA00048940"/>
    </source>
</evidence>
<evidence type="ECO:0000256" key="3">
    <source>
        <dbReference type="ARBA" id="ARBA00022679"/>
    </source>
</evidence>
<dbReference type="EMBL" id="KV454438">
    <property type="protein sequence ID" value="ODQ77909.1"/>
    <property type="molecule type" value="Genomic_DNA"/>
</dbReference>
<dbReference type="PANTHER" id="PTHR31571:SF2">
    <property type="entry name" value="HISTONE ACETYLTRANSFERASE RTT109"/>
    <property type="match status" value="1"/>
</dbReference>
<name>A0A1E3QJP7_9ASCO</name>
<dbReference type="InterPro" id="IPR051236">
    <property type="entry name" value="HAT_RTT109-like"/>
</dbReference>
<keyword evidence="4" id="KW-0227">DNA damage</keyword>
<evidence type="ECO:0000313" key="10">
    <source>
        <dbReference type="EMBL" id="ODQ77909.1"/>
    </source>
</evidence>
<dbReference type="GO" id="GO:0005634">
    <property type="term" value="C:nucleus"/>
    <property type="evidence" value="ECO:0007669"/>
    <property type="project" value="UniProtKB-SubCell"/>
</dbReference>
<evidence type="ECO:0000256" key="2">
    <source>
        <dbReference type="ARBA" id="ARBA00013184"/>
    </source>
</evidence>
<dbReference type="SMART" id="SM01250">
    <property type="entry name" value="KAT11"/>
    <property type="match status" value="1"/>
</dbReference>
<gene>
    <name evidence="10" type="ORF">BABINDRAFT_95280</name>
</gene>
<keyword evidence="5" id="KW-0007">Acetylation</keyword>
<keyword evidence="8" id="KW-0539">Nucleus</keyword>
<sequence>MSSLSDTIAAYLPSTHKFLVVHLQSHPKQAKALVIQRSAHAELTVRSTHFVMLSYVSDEIIPLFGIELNVYLSVNPHANTIHKTLFVSKADTTGMHNLRALGVKVNEVVILILKHIVSSDCQDYLDQGIVFKRSVYTSAQLASMGKAPVNHTDAAVKDVMYLKGINPGLLRLIRQFRETRQWPDLTFESSDIQPAGTLAPLATLLAATFPDAPTFDVARATQHNQISLFTKAADQYLFPESFKNTQHKHVLAGDQLLRWWMKIIDTVVVECFSPHALECKLLLPGAEPHAIQKYFPDPRWTVGSIFHAAKTIPAVYAVPLFPDDPKGRFLEHLIVENRAKQICMETFWVELSIRQEFRLGDTVGVIGVHGELNRTVRTRAAFLSLKSYHKVRKILSDLDYSSPEGVGNALHGLLEGKETFWVEERRGERTVVVVAAAKRTVASPTVNNLTSMVRKKPKKGI</sequence>
<dbReference type="PROSITE" id="PS51728">
    <property type="entry name" value="RTT109_HAT"/>
    <property type="match status" value="1"/>
</dbReference>
<dbReference type="InterPro" id="IPR013178">
    <property type="entry name" value="Histone_AcTrfase_Rtt109/CBP"/>
</dbReference>
<dbReference type="STRING" id="984486.A0A1E3QJP7"/>
<dbReference type="Pfam" id="PF08214">
    <property type="entry name" value="HAT_KAT11"/>
    <property type="match status" value="1"/>
</dbReference>
<evidence type="ECO:0000256" key="5">
    <source>
        <dbReference type="ARBA" id="ARBA00022990"/>
    </source>
</evidence>
<evidence type="ECO:0000256" key="6">
    <source>
        <dbReference type="ARBA" id="ARBA00023015"/>
    </source>
</evidence>
<protein>
    <recommendedName>
        <fullName evidence="2">histone acetyltransferase</fullName>
        <ecNumber evidence="2">2.3.1.48</ecNumber>
    </recommendedName>
</protein>
<keyword evidence="7" id="KW-0804">Transcription</keyword>
<dbReference type="GeneID" id="30150831"/>
<dbReference type="Proteomes" id="UP000094336">
    <property type="component" value="Unassembled WGS sequence"/>
</dbReference>
<evidence type="ECO:0000256" key="8">
    <source>
        <dbReference type="ARBA" id="ARBA00023242"/>
    </source>
</evidence>
<keyword evidence="6" id="KW-0805">Transcription regulation</keyword>
<comment type="catalytic activity">
    <reaction evidence="9">
        <text>L-lysyl-[histone] + acetyl-CoA = N(6)-acetyl-L-lysyl-[histone] + CoA + H(+)</text>
        <dbReference type="Rhea" id="RHEA:21992"/>
        <dbReference type="Rhea" id="RHEA-COMP:9845"/>
        <dbReference type="Rhea" id="RHEA-COMP:11338"/>
        <dbReference type="ChEBI" id="CHEBI:15378"/>
        <dbReference type="ChEBI" id="CHEBI:29969"/>
        <dbReference type="ChEBI" id="CHEBI:57287"/>
        <dbReference type="ChEBI" id="CHEBI:57288"/>
        <dbReference type="ChEBI" id="CHEBI:61930"/>
        <dbReference type="EC" id="2.3.1.48"/>
    </reaction>
    <physiologicalReaction direction="left-to-right" evidence="9">
        <dbReference type="Rhea" id="RHEA:21993"/>
    </physiologicalReaction>
</comment>
<proteinExistence type="predicted"/>
<organism evidence="10 11">
    <name type="scientific">Babjeviella inositovora NRRL Y-12698</name>
    <dbReference type="NCBI Taxonomy" id="984486"/>
    <lineage>
        <taxon>Eukaryota</taxon>
        <taxon>Fungi</taxon>
        <taxon>Dikarya</taxon>
        <taxon>Ascomycota</taxon>
        <taxon>Saccharomycotina</taxon>
        <taxon>Pichiomycetes</taxon>
        <taxon>Serinales incertae sedis</taxon>
        <taxon>Babjeviella</taxon>
    </lineage>
</organism>
<keyword evidence="11" id="KW-1185">Reference proteome</keyword>
<keyword evidence="3" id="KW-0808">Transferase</keyword>
<evidence type="ECO:0000256" key="7">
    <source>
        <dbReference type="ARBA" id="ARBA00023163"/>
    </source>
</evidence>
<dbReference type="OrthoDB" id="3361892at2759"/>
<dbReference type="EC" id="2.3.1.48" evidence="2"/>
<dbReference type="GO" id="GO:0032931">
    <property type="term" value="F:histone H3K56 acetyltransferase activity"/>
    <property type="evidence" value="ECO:0007669"/>
    <property type="project" value="TreeGrafter"/>
</dbReference>
<dbReference type="GO" id="GO:0006974">
    <property type="term" value="P:DNA damage response"/>
    <property type="evidence" value="ECO:0007669"/>
    <property type="project" value="UniProtKB-KW"/>
</dbReference>
<dbReference type="GO" id="GO:0006355">
    <property type="term" value="P:regulation of DNA-templated transcription"/>
    <property type="evidence" value="ECO:0007669"/>
    <property type="project" value="InterPro"/>
</dbReference>
<dbReference type="RefSeq" id="XP_018983237.1">
    <property type="nucleotide sequence ID" value="XM_019132978.1"/>
</dbReference>
<evidence type="ECO:0000256" key="4">
    <source>
        <dbReference type="ARBA" id="ARBA00022763"/>
    </source>
</evidence>
<accession>A0A1E3QJP7</accession>